<dbReference type="InterPro" id="IPR003583">
    <property type="entry name" value="Hlx-hairpin-Hlx_DNA-bd_motif"/>
</dbReference>
<dbReference type="Proteomes" id="UP001147653">
    <property type="component" value="Unassembled WGS sequence"/>
</dbReference>
<dbReference type="SUPFAM" id="SSF47781">
    <property type="entry name" value="RuvA domain 2-like"/>
    <property type="match status" value="1"/>
</dbReference>
<keyword evidence="3" id="KW-1185">Reference proteome</keyword>
<dbReference type="EMBL" id="JAPDDP010000026">
    <property type="protein sequence ID" value="MDA0181782.1"/>
    <property type="molecule type" value="Genomic_DNA"/>
</dbReference>
<comment type="caution">
    <text evidence="2">The sequence shown here is derived from an EMBL/GenBank/DDBJ whole genome shotgun (WGS) entry which is preliminary data.</text>
</comment>
<dbReference type="AlphaFoldDB" id="A0A9X3NIA1"/>
<feature type="domain" description="Helix-hairpin-helix DNA-binding motif class 1" evidence="1">
    <location>
        <begin position="153"/>
        <end position="172"/>
    </location>
</feature>
<dbReference type="InterPro" id="IPR019554">
    <property type="entry name" value="Soluble_ligand-bd"/>
</dbReference>
<proteinExistence type="predicted"/>
<dbReference type="GO" id="GO:0003677">
    <property type="term" value="F:DNA binding"/>
    <property type="evidence" value="ECO:0007669"/>
    <property type="project" value="InterPro"/>
</dbReference>
<feature type="domain" description="Helix-hairpin-helix DNA-binding motif class 1" evidence="1">
    <location>
        <begin position="183"/>
        <end position="202"/>
    </location>
</feature>
<dbReference type="PANTHER" id="PTHR21180">
    <property type="entry name" value="ENDONUCLEASE/EXONUCLEASE/PHOSPHATASE FAMILY DOMAIN-CONTAINING PROTEIN 1"/>
    <property type="match status" value="1"/>
</dbReference>
<dbReference type="SMART" id="SM00278">
    <property type="entry name" value="HhH1"/>
    <property type="match status" value="2"/>
</dbReference>
<organism evidence="2 3">
    <name type="scientific">Solirubrobacter phytolaccae</name>
    <dbReference type="NCBI Taxonomy" id="1404360"/>
    <lineage>
        <taxon>Bacteria</taxon>
        <taxon>Bacillati</taxon>
        <taxon>Actinomycetota</taxon>
        <taxon>Thermoleophilia</taxon>
        <taxon>Solirubrobacterales</taxon>
        <taxon>Solirubrobacteraceae</taxon>
        <taxon>Solirubrobacter</taxon>
    </lineage>
</organism>
<reference evidence="2" key="1">
    <citation type="submission" date="2022-10" db="EMBL/GenBank/DDBJ databases">
        <title>The WGS of Solirubrobacter phytolaccae KCTC 29190.</title>
        <authorList>
            <person name="Jiang Z."/>
        </authorList>
    </citation>
    <scope>NUCLEOTIDE SEQUENCE</scope>
    <source>
        <strain evidence="2">KCTC 29190</strain>
    </source>
</reference>
<dbReference type="InterPro" id="IPR051675">
    <property type="entry name" value="Endo/Exo/Phosphatase_dom_1"/>
</dbReference>
<dbReference type="NCBIfam" id="TIGR00426">
    <property type="entry name" value="competence protein ComEA helix-hairpin-helix repeat region"/>
    <property type="match status" value="1"/>
</dbReference>
<protein>
    <submittedName>
        <fullName evidence="2">Helix-hairpin-helix domain-containing protein</fullName>
    </submittedName>
</protein>
<dbReference type="InterPro" id="IPR010994">
    <property type="entry name" value="RuvA_2-like"/>
</dbReference>
<evidence type="ECO:0000313" key="3">
    <source>
        <dbReference type="Proteomes" id="UP001147653"/>
    </source>
</evidence>
<accession>A0A9X3NIA1</accession>
<dbReference type="GO" id="GO:0006281">
    <property type="term" value="P:DNA repair"/>
    <property type="evidence" value="ECO:0007669"/>
    <property type="project" value="InterPro"/>
</dbReference>
<dbReference type="GO" id="GO:0015628">
    <property type="term" value="P:protein secretion by the type II secretion system"/>
    <property type="evidence" value="ECO:0007669"/>
    <property type="project" value="TreeGrafter"/>
</dbReference>
<dbReference type="InterPro" id="IPR004509">
    <property type="entry name" value="Competence_ComEA_HhH"/>
</dbReference>
<sequence length="205" mass="21347">MPERDPRRMAAWAAAGVVLALLAAWYLARSRPTADAAPPPAVATIAAAQEPTAEPGAAARGTKVVVDVSGAVKRPGVYSLTTQDRVEDALERAGGATRRADVTQLNRAAKLEDGRQILVPTRGKVATATAPTTPGGAAAAPEGPINLNTATLEQLDTLDGVGPATAQKIIEYREQHGGFKTVDELDQVSGIGEKRLATLRERVTV</sequence>
<dbReference type="GO" id="GO:0015627">
    <property type="term" value="C:type II protein secretion system complex"/>
    <property type="evidence" value="ECO:0007669"/>
    <property type="project" value="TreeGrafter"/>
</dbReference>
<dbReference type="Gene3D" id="3.10.560.10">
    <property type="entry name" value="Outer membrane lipoprotein wza domain like"/>
    <property type="match status" value="1"/>
</dbReference>
<dbReference type="Pfam" id="PF10531">
    <property type="entry name" value="SLBB"/>
    <property type="match status" value="1"/>
</dbReference>
<dbReference type="Gene3D" id="1.10.150.320">
    <property type="entry name" value="Photosystem II 12 kDa extrinsic protein"/>
    <property type="match status" value="1"/>
</dbReference>
<dbReference type="RefSeq" id="WP_270026133.1">
    <property type="nucleotide sequence ID" value="NZ_JAPDDP010000026.1"/>
</dbReference>
<evidence type="ECO:0000313" key="2">
    <source>
        <dbReference type="EMBL" id="MDA0181782.1"/>
    </source>
</evidence>
<gene>
    <name evidence="2" type="ORF">OJ997_15870</name>
</gene>
<dbReference type="Pfam" id="PF12836">
    <property type="entry name" value="HHH_3"/>
    <property type="match status" value="1"/>
</dbReference>
<name>A0A9X3NIA1_9ACTN</name>
<dbReference type="PANTHER" id="PTHR21180:SF32">
    <property type="entry name" value="ENDONUCLEASE_EXONUCLEASE_PHOSPHATASE FAMILY DOMAIN-CONTAINING PROTEIN 1"/>
    <property type="match status" value="1"/>
</dbReference>
<evidence type="ECO:0000259" key="1">
    <source>
        <dbReference type="SMART" id="SM00278"/>
    </source>
</evidence>